<sequence length="337" mass="36067">MSTLQFSNHNAAAVAAEQQQSNDDIVNDKAAGKCASPSGSSSCEKKRTTILEKYQSELRDVADKCKILSQFSEQYGPEKNKFNAQPSDDLVIDMARKAYEVLLVFMTIRRERMSTSADDDTMDYIRKRRTVLSPARSKARKRSRHLNGVVAPMAPGLFVMHVAFLSKKRANEATTHFSADNTAPASAAAGAGASVTPNSASDSNTPLVLAAVSHNPPHHVGASGGHPSISGILSSAQSAPGPSAGMARAPLPLPQHAMHNNYQQQHRSVPHISQAMPHINGTGEHANNFMQTLYSNSNANSAYPTASNGGGNGSNPTRQRVHEHQKPVKTSISRIIG</sequence>
<comment type="caution">
    <text evidence="1">The sequence shown here is derived from an EMBL/GenBank/DDBJ whole genome shotgun (WGS) entry which is preliminary data.</text>
</comment>
<keyword evidence="2" id="KW-1185">Reference proteome</keyword>
<gene>
    <name evidence="1" type="ORF">LPJ66_003976</name>
</gene>
<dbReference type="Proteomes" id="UP001150581">
    <property type="component" value="Unassembled WGS sequence"/>
</dbReference>
<accession>A0ACC1IJ79</accession>
<organism evidence="1 2">
    <name type="scientific">Kickxella alabastrina</name>
    <dbReference type="NCBI Taxonomy" id="61397"/>
    <lineage>
        <taxon>Eukaryota</taxon>
        <taxon>Fungi</taxon>
        <taxon>Fungi incertae sedis</taxon>
        <taxon>Zoopagomycota</taxon>
        <taxon>Kickxellomycotina</taxon>
        <taxon>Kickxellomycetes</taxon>
        <taxon>Kickxellales</taxon>
        <taxon>Kickxellaceae</taxon>
        <taxon>Kickxella</taxon>
    </lineage>
</organism>
<reference evidence="1" key="1">
    <citation type="submission" date="2022-07" db="EMBL/GenBank/DDBJ databases">
        <title>Phylogenomic reconstructions and comparative analyses of Kickxellomycotina fungi.</title>
        <authorList>
            <person name="Reynolds N.K."/>
            <person name="Stajich J.E."/>
            <person name="Barry K."/>
            <person name="Grigoriev I.V."/>
            <person name="Crous P."/>
            <person name="Smith M.E."/>
        </authorList>
    </citation>
    <scope>NUCLEOTIDE SEQUENCE</scope>
    <source>
        <strain evidence="1">Benny 63K</strain>
    </source>
</reference>
<name>A0ACC1IJ79_9FUNG</name>
<evidence type="ECO:0000313" key="2">
    <source>
        <dbReference type="Proteomes" id="UP001150581"/>
    </source>
</evidence>
<proteinExistence type="predicted"/>
<dbReference type="EMBL" id="JANBPG010000444">
    <property type="protein sequence ID" value="KAJ1896467.1"/>
    <property type="molecule type" value="Genomic_DNA"/>
</dbReference>
<evidence type="ECO:0000313" key="1">
    <source>
        <dbReference type="EMBL" id="KAJ1896467.1"/>
    </source>
</evidence>
<protein>
    <submittedName>
        <fullName evidence="1">Uncharacterized protein</fullName>
    </submittedName>
</protein>